<gene>
    <name evidence="6" type="ORF">CK203_051857</name>
</gene>
<dbReference type="Pfam" id="PF03004">
    <property type="entry name" value="Transposase_24"/>
    <property type="match status" value="1"/>
</dbReference>
<feature type="compositionally biased region" description="Basic and acidic residues" evidence="4">
    <location>
        <begin position="1634"/>
        <end position="1647"/>
    </location>
</feature>
<dbReference type="InterPro" id="IPR004252">
    <property type="entry name" value="Probable_transposase_24"/>
</dbReference>
<protein>
    <recommendedName>
        <fullName evidence="5">Ubiquitin-like protease family profile domain-containing protein</fullName>
    </recommendedName>
</protein>
<proteinExistence type="inferred from homology"/>
<dbReference type="EMBL" id="QGNW01000252">
    <property type="protein sequence ID" value="RVW81549.1"/>
    <property type="molecule type" value="Genomic_DNA"/>
</dbReference>
<evidence type="ECO:0000256" key="3">
    <source>
        <dbReference type="ARBA" id="ARBA00022801"/>
    </source>
</evidence>
<dbReference type="Proteomes" id="UP000288805">
    <property type="component" value="Unassembled WGS sequence"/>
</dbReference>
<comment type="caution">
    <text evidence="6">The sequence shown here is derived from an EMBL/GenBank/DDBJ whole genome shotgun (WGS) entry which is preliminary data.</text>
</comment>
<dbReference type="InterPro" id="IPR025452">
    <property type="entry name" value="DUF4218"/>
</dbReference>
<dbReference type="PROSITE" id="PS50600">
    <property type="entry name" value="ULP_PROTEASE"/>
    <property type="match status" value="1"/>
</dbReference>
<dbReference type="GO" id="GO:0008234">
    <property type="term" value="F:cysteine-type peptidase activity"/>
    <property type="evidence" value="ECO:0007669"/>
    <property type="project" value="InterPro"/>
</dbReference>
<dbReference type="InterPro" id="IPR003653">
    <property type="entry name" value="Peptidase_C48_C"/>
</dbReference>
<dbReference type="InterPro" id="IPR025312">
    <property type="entry name" value="DUF4216"/>
</dbReference>
<organism evidence="6 7">
    <name type="scientific">Vitis vinifera</name>
    <name type="common">Grape</name>
    <dbReference type="NCBI Taxonomy" id="29760"/>
    <lineage>
        <taxon>Eukaryota</taxon>
        <taxon>Viridiplantae</taxon>
        <taxon>Streptophyta</taxon>
        <taxon>Embryophyta</taxon>
        <taxon>Tracheophyta</taxon>
        <taxon>Spermatophyta</taxon>
        <taxon>Magnoliopsida</taxon>
        <taxon>eudicotyledons</taxon>
        <taxon>Gunneridae</taxon>
        <taxon>Pentapetalae</taxon>
        <taxon>rosids</taxon>
        <taxon>Vitales</taxon>
        <taxon>Vitaceae</taxon>
        <taxon>Viteae</taxon>
        <taxon>Vitis</taxon>
    </lineage>
</organism>
<dbReference type="Pfam" id="PF13960">
    <property type="entry name" value="DUF4218"/>
    <property type="match status" value="1"/>
</dbReference>
<reference evidence="6 7" key="1">
    <citation type="journal article" date="2018" name="PLoS Genet.">
        <title>Population sequencing reveals clonal diversity and ancestral inbreeding in the grapevine cultivar Chardonnay.</title>
        <authorList>
            <person name="Roach M.J."/>
            <person name="Johnson D.L."/>
            <person name="Bohlmann J."/>
            <person name="van Vuuren H.J."/>
            <person name="Jones S.J."/>
            <person name="Pretorius I.S."/>
            <person name="Schmidt S.A."/>
            <person name="Borneman A.R."/>
        </authorList>
    </citation>
    <scope>NUCLEOTIDE SEQUENCE [LARGE SCALE GENOMIC DNA]</scope>
    <source>
        <strain evidence="7">cv. Chardonnay</strain>
        <tissue evidence="6">Leaf</tissue>
    </source>
</reference>
<dbReference type="Pfam" id="PF02992">
    <property type="entry name" value="Transposase_21"/>
    <property type="match status" value="1"/>
</dbReference>
<accession>A0A438HAS6</accession>
<evidence type="ECO:0000256" key="4">
    <source>
        <dbReference type="SAM" id="MobiDB-lite"/>
    </source>
</evidence>
<feature type="domain" description="Ubiquitin-like protease family profile" evidence="5">
    <location>
        <begin position="1447"/>
        <end position="1612"/>
    </location>
</feature>
<dbReference type="Pfam" id="PF13952">
    <property type="entry name" value="DUF4216"/>
    <property type="match status" value="1"/>
</dbReference>
<dbReference type="Pfam" id="PF02902">
    <property type="entry name" value="Peptidase_C48"/>
    <property type="match status" value="1"/>
</dbReference>
<dbReference type="PANTHER" id="PTHR48258">
    <property type="entry name" value="DUF4218 DOMAIN-CONTAINING PROTEIN-RELATED"/>
    <property type="match status" value="1"/>
</dbReference>
<feature type="region of interest" description="Disordered" evidence="4">
    <location>
        <begin position="1626"/>
        <end position="1647"/>
    </location>
</feature>
<dbReference type="InterPro" id="IPR038765">
    <property type="entry name" value="Papain-like_cys_pep_sf"/>
</dbReference>
<dbReference type="SUPFAM" id="SSF54001">
    <property type="entry name" value="Cysteine proteinases"/>
    <property type="match status" value="1"/>
</dbReference>
<keyword evidence="2" id="KW-0645">Protease</keyword>
<sequence>MVEAAQDDCKANPKLFERLLEDAEKPLYPGCKNFTKLSALVKLYNLKGRYGWSDKSFSELLSLLGDMLPVNNELPLSMYEAKKTLNALGMEYEKIHACPNDCILFRNELKDASSCPTCGASRWKVNRRGSKKSKGVPAKVMWYFPPIPRFRRMFQSSKIAKDLIWHAEGGEFDGKMRHPSDSPSWKVIDHRWPDFATEPRNLRLAISADGINPHSSLSSRYSCWPVVMITYNLPPWLCMKRKFMMLSLLISGPQQPGNDIDIYLAPLIEDLKTLWEIGVEAYDAYQREVFTLRAVLLWTINDFPAYGNLSGCTVKGYFACPICGPETYSHRLKHGRKNSFTGHRRFLPCNHPFRKHRKAFNGEQEFRSPPQPLSGEEILLKMNAICNSWGKKRGRHEKSNVTYTNCWKKKSIFFELEYWRYLHVRHNLDVMHIEKNVCESIIGTLLNIPGKTKDGLNSRLDLMDMGLRCELAPRFESNRTYLPPACYTLSRKEKKVFCQTLAELKVPEGYCSNFRNLVSMEDLKLYGLKSHDYHTLMQQLLPVALRSLLPKHVRHAIARLSLFFNALCKKVVDVSTLDQLQNELVVTLCLLEKYFPPSFFDIMIHLTVHLVREVRLCGPVYFRWMYPFERFMKVLKGYVRNRNHPEGCIVECYIAEEAIEFCTEYLSNVDAIGVPSSTNVDHKVGAPIPGGHITEVDCNLLLQAHHYVLENTTIIQPYIEEHMKWLKLNNPRQSKRQKWLQEEHMRTFTHWLRKKVEVAIADKEPISETLRWMAHGPTHYVAKYHGYVINGCQYNTKDRDELRVTQNSGVSIVATTMQISSAKDKNPVFGELCFYGIITEIWDLDYTMFRIPVFKCNWVDNKSGIKVDEFGLTLVDFTKMAHKSNPFILASQAKQVFYVQDQLDPRWSVVLSTPERDFSFSAKDSDDFMDNSIEHHPLITTLAQVESFDTMDDSDVICIRGDCMDSKEEKTPSQKKYRGTTRKSMIIRNRNRGIKLVIKYNADGIYVGESSVHLTSYLGVLARTMVPIRYNTWRDVPEQLKDKLWDSIEIAFTLDKKSRRNCMLTLGKCFRSFKNTLTVKHILPFKDEPELLKKPPAEYHFIDDEDWNIFVKNRLSEKFQEYREVQKQRRKKHIYNHHLSRKGYAGLEEEMMIEAGSTENIDRSLLWKRAMQKKDGSYDDVVLPVVEKIDELMKESQDSGISYSGSNDILSQALGTPEYTGRVRAKGKHYTPGRYFNSMSERVVRDFLKATQERQAKFEVDVLARLSQIGVATPQSDVSSSNMKSKLLLLPEVVEKPIRKVEEETLPVKIEPHMKARKCELAVGTRENTVAGGTIVMDCGPNYLVVLDAPYESNAPLPIPIPGQATTVGAAVGYQVLWPTHLVNLSTKFIKGSHKGKRQKTTENDLKIGENPQDINNFDALVGLMLNEGKAQGVEVPNDVFGETFKTFLMKEDMDMIISFKEVSANCVIYYIWHLRKKLSDARLTERFAFINPALVSKAGMGETTKENRSRLIANRLMHAKRADYILIPYNPDFHWVLVALDMRTMTAYYLDPMQKQPCDDLKEIVNMALRIHPPEKQRSSKREPTWVKVVCPRQLGSVECGYYVMRYMKDIIVDPSLLSTKMPSFQSSKSCRSHFDDSHKFSSHDK</sequence>
<dbReference type="Gene3D" id="3.40.395.10">
    <property type="entry name" value="Adenoviral Proteinase, Chain A"/>
    <property type="match status" value="1"/>
</dbReference>
<evidence type="ECO:0000313" key="7">
    <source>
        <dbReference type="Proteomes" id="UP000288805"/>
    </source>
</evidence>
<evidence type="ECO:0000256" key="1">
    <source>
        <dbReference type="ARBA" id="ARBA00005234"/>
    </source>
</evidence>
<evidence type="ECO:0000256" key="2">
    <source>
        <dbReference type="ARBA" id="ARBA00022670"/>
    </source>
</evidence>
<keyword evidence="3" id="KW-0378">Hydrolase</keyword>
<name>A0A438HAS6_VITVI</name>
<comment type="similarity">
    <text evidence="1">Belongs to the peptidase C48 family.</text>
</comment>
<evidence type="ECO:0000313" key="6">
    <source>
        <dbReference type="EMBL" id="RVW81549.1"/>
    </source>
</evidence>
<dbReference type="PANTHER" id="PTHR48258:SF9">
    <property type="entry name" value="OS01G0348150 PROTEIN"/>
    <property type="match status" value="1"/>
</dbReference>
<dbReference type="GO" id="GO:0006508">
    <property type="term" value="P:proteolysis"/>
    <property type="evidence" value="ECO:0007669"/>
    <property type="project" value="UniProtKB-KW"/>
</dbReference>
<dbReference type="InterPro" id="IPR004242">
    <property type="entry name" value="Transposase_21"/>
</dbReference>
<evidence type="ECO:0000259" key="5">
    <source>
        <dbReference type="PROSITE" id="PS50600"/>
    </source>
</evidence>